<dbReference type="GO" id="GO:0005524">
    <property type="term" value="F:ATP binding"/>
    <property type="evidence" value="ECO:0007669"/>
    <property type="project" value="UniProtKB-KW"/>
</dbReference>
<dbReference type="InterPro" id="IPR003593">
    <property type="entry name" value="AAA+_ATPase"/>
</dbReference>
<comment type="similarity">
    <text evidence="1">Belongs to the ABC transporter superfamily.</text>
</comment>
<dbReference type="SUPFAM" id="SSF52540">
    <property type="entry name" value="P-loop containing nucleoside triphosphate hydrolases"/>
    <property type="match status" value="1"/>
</dbReference>
<dbReference type="PANTHER" id="PTHR43335">
    <property type="entry name" value="ABC TRANSPORTER, ATP-BINDING PROTEIN"/>
    <property type="match status" value="1"/>
</dbReference>
<evidence type="ECO:0000256" key="4">
    <source>
        <dbReference type="ARBA" id="ARBA00022840"/>
    </source>
</evidence>
<accession>A0A1H7JKG0</accession>
<dbReference type="EMBL" id="FOBF01000002">
    <property type="protein sequence ID" value="SEK75051.1"/>
    <property type="molecule type" value="Genomic_DNA"/>
</dbReference>
<dbReference type="PROSITE" id="PS50893">
    <property type="entry name" value="ABC_TRANSPORTER_2"/>
    <property type="match status" value="1"/>
</dbReference>
<sequence>MSIEIRSLTKVFQGQVQALAGVELSASGGVFGLFGAAGAGKSTLLRILAGLVCPTSGKVELDGRELVGPAGRDPGQQMVGYVPEVPGQYPDLTVPEYLNYVGMSRGLTDRALRRRRISEVSELVGLTEVAHRSMADFTGELLRRVAIATALITDPRLLVIDELPGGLSPEERANLWELTAALGEERMVMASSRTMDDGLLRVCGGMAVLADGRVARYGIADDRPL</sequence>
<dbReference type="PANTHER" id="PTHR43335:SF2">
    <property type="entry name" value="ABC TRANSPORTER, ATP-BINDING PROTEIN"/>
    <property type="match status" value="1"/>
</dbReference>
<evidence type="ECO:0000313" key="6">
    <source>
        <dbReference type="EMBL" id="SEK75051.1"/>
    </source>
</evidence>
<evidence type="ECO:0000256" key="2">
    <source>
        <dbReference type="ARBA" id="ARBA00022448"/>
    </source>
</evidence>
<evidence type="ECO:0000256" key="1">
    <source>
        <dbReference type="ARBA" id="ARBA00005417"/>
    </source>
</evidence>
<reference evidence="6 7" key="1">
    <citation type="submission" date="2016-10" db="EMBL/GenBank/DDBJ databases">
        <authorList>
            <person name="de Groot N.N."/>
        </authorList>
    </citation>
    <scope>NUCLEOTIDE SEQUENCE [LARGE SCALE GENOMIC DNA]</scope>
    <source>
        <strain evidence="6 7">DSM 43357</strain>
    </source>
</reference>
<dbReference type="InterPro" id="IPR027417">
    <property type="entry name" value="P-loop_NTPase"/>
</dbReference>
<dbReference type="RefSeq" id="WP_055501945.1">
    <property type="nucleotide sequence ID" value="NZ_BBZG01000001.1"/>
</dbReference>
<keyword evidence="7" id="KW-1185">Reference proteome</keyword>
<dbReference type="Proteomes" id="UP000198953">
    <property type="component" value="Unassembled WGS sequence"/>
</dbReference>
<dbReference type="Gene3D" id="3.40.50.300">
    <property type="entry name" value="P-loop containing nucleotide triphosphate hydrolases"/>
    <property type="match status" value="1"/>
</dbReference>
<dbReference type="SMART" id="SM00382">
    <property type="entry name" value="AAA"/>
    <property type="match status" value="1"/>
</dbReference>
<keyword evidence="2" id="KW-0813">Transport</keyword>
<name>A0A1H7JKG0_9ACTN</name>
<keyword evidence="3" id="KW-0547">Nucleotide-binding</keyword>
<evidence type="ECO:0000259" key="5">
    <source>
        <dbReference type="PROSITE" id="PS50893"/>
    </source>
</evidence>
<dbReference type="Pfam" id="PF00005">
    <property type="entry name" value="ABC_tran"/>
    <property type="match status" value="1"/>
</dbReference>
<feature type="domain" description="ABC transporter" evidence="5">
    <location>
        <begin position="3"/>
        <end position="225"/>
    </location>
</feature>
<dbReference type="AlphaFoldDB" id="A0A1H7JKG0"/>
<dbReference type="InterPro" id="IPR003439">
    <property type="entry name" value="ABC_transporter-like_ATP-bd"/>
</dbReference>
<dbReference type="GO" id="GO:0016887">
    <property type="term" value="F:ATP hydrolysis activity"/>
    <property type="evidence" value="ECO:0007669"/>
    <property type="project" value="InterPro"/>
</dbReference>
<evidence type="ECO:0000256" key="3">
    <source>
        <dbReference type="ARBA" id="ARBA00022741"/>
    </source>
</evidence>
<dbReference type="STRING" id="46177.SAMN05660976_01153"/>
<gene>
    <name evidence="6" type="ORF">SAMN05660976_01153</name>
</gene>
<protein>
    <submittedName>
        <fullName evidence="6">ABC-type multidrug transport system, ATPase component</fullName>
    </submittedName>
</protein>
<evidence type="ECO:0000313" key="7">
    <source>
        <dbReference type="Proteomes" id="UP000198953"/>
    </source>
</evidence>
<keyword evidence="4" id="KW-0067">ATP-binding</keyword>
<organism evidence="6 7">
    <name type="scientific">Nonomuraea pusilla</name>
    <dbReference type="NCBI Taxonomy" id="46177"/>
    <lineage>
        <taxon>Bacteria</taxon>
        <taxon>Bacillati</taxon>
        <taxon>Actinomycetota</taxon>
        <taxon>Actinomycetes</taxon>
        <taxon>Streptosporangiales</taxon>
        <taxon>Streptosporangiaceae</taxon>
        <taxon>Nonomuraea</taxon>
    </lineage>
</organism>
<proteinExistence type="inferred from homology"/>